<evidence type="ECO:0000256" key="1">
    <source>
        <dbReference type="ARBA" id="ARBA00004496"/>
    </source>
</evidence>
<evidence type="ECO:0000313" key="6">
    <source>
        <dbReference type="EMBL" id="VEJ10221.1"/>
    </source>
</evidence>
<evidence type="ECO:0000259" key="5">
    <source>
        <dbReference type="Pfam" id="PF00582"/>
    </source>
</evidence>
<comment type="function">
    <text evidence="4">Required for resistance to DNA-damaging agents.</text>
</comment>
<dbReference type="AlphaFoldDB" id="A0A448TWB4"/>
<dbReference type="PANTHER" id="PTHR47892:SF1">
    <property type="entry name" value="UNIVERSAL STRESS PROTEIN E"/>
    <property type="match status" value="1"/>
</dbReference>
<protein>
    <submittedName>
        <fullName evidence="6">Universal stress protein UspE</fullName>
    </submittedName>
</protein>
<keyword evidence="7" id="KW-1185">Reference proteome</keyword>
<dbReference type="NCBIfam" id="NF008380">
    <property type="entry name" value="PRK11175.1"/>
    <property type="match status" value="1"/>
</dbReference>
<comment type="similarity">
    <text evidence="2">Belongs to the universal stress protein A family.</text>
</comment>
<dbReference type="Proteomes" id="UP000279799">
    <property type="component" value="Chromosome"/>
</dbReference>
<dbReference type="KEGG" id="adp:NCTC12871_01731"/>
<accession>A0A448TWB4</accession>
<dbReference type="Pfam" id="PF00582">
    <property type="entry name" value="Usp"/>
    <property type="match status" value="2"/>
</dbReference>
<name>A0A448TWB4_9PAST</name>
<dbReference type="Gene3D" id="3.40.50.12370">
    <property type="match status" value="1"/>
</dbReference>
<dbReference type="SUPFAM" id="SSF52402">
    <property type="entry name" value="Adenine nucleotide alpha hydrolases-like"/>
    <property type="match status" value="2"/>
</dbReference>
<dbReference type="InterPro" id="IPR006016">
    <property type="entry name" value="UspA"/>
</dbReference>
<organism evidence="6 7">
    <name type="scientific">Actinobacillus delphinicola</name>
    <dbReference type="NCBI Taxonomy" id="51161"/>
    <lineage>
        <taxon>Bacteria</taxon>
        <taxon>Pseudomonadati</taxon>
        <taxon>Pseudomonadota</taxon>
        <taxon>Gammaproteobacteria</taxon>
        <taxon>Pasteurellales</taxon>
        <taxon>Pasteurellaceae</taxon>
        <taxon>Actinobacillus</taxon>
    </lineage>
</organism>
<dbReference type="EMBL" id="LR134510">
    <property type="protein sequence ID" value="VEJ10221.1"/>
    <property type="molecule type" value="Genomic_DNA"/>
</dbReference>
<dbReference type="GO" id="GO:0005737">
    <property type="term" value="C:cytoplasm"/>
    <property type="evidence" value="ECO:0007669"/>
    <property type="project" value="UniProtKB-SubCell"/>
</dbReference>
<feature type="domain" description="UspA" evidence="5">
    <location>
        <begin position="3"/>
        <end position="151"/>
    </location>
</feature>
<dbReference type="PANTHER" id="PTHR47892">
    <property type="entry name" value="UNIVERSAL STRESS PROTEIN E"/>
    <property type="match status" value="1"/>
</dbReference>
<dbReference type="OrthoDB" id="239260at2"/>
<feature type="domain" description="UspA" evidence="5">
    <location>
        <begin position="181"/>
        <end position="305"/>
    </location>
</feature>
<gene>
    <name evidence="6" type="primary">uspE</name>
    <name evidence="6" type="ORF">NCTC12871_01731</name>
</gene>
<comment type="subcellular location">
    <subcellularLocation>
        <location evidence="1">Cytoplasm</location>
    </subcellularLocation>
</comment>
<reference evidence="6 7" key="1">
    <citation type="submission" date="2018-12" db="EMBL/GenBank/DDBJ databases">
        <authorList>
            <consortium name="Pathogen Informatics"/>
        </authorList>
    </citation>
    <scope>NUCLEOTIDE SEQUENCE [LARGE SCALE GENOMIC DNA]</scope>
    <source>
        <strain evidence="6 7">NCTC12871</strain>
    </source>
</reference>
<evidence type="ECO:0000256" key="3">
    <source>
        <dbReference type="ARBA" id="ARBA00022490"/>
    </source>
</evidence>
<keyword evidence="3" id="KW-0963">Cytoplasm</keyword>
<evidence type="ECO:0000256" key="4">
    <source>
        <dbReference type="ARBA" id="ARBA00037131"/>
    </source>
</evidence>
<evidence type="ECO:0000313" key="7">
    <source>
        <dbReference type="Proteomes" id="UP000279799"/>
    </source>
</evidence>
<dbReference type="RefSeq" id="WP_126600764.1">
    <property type="nucleotide sequence ID" value="NZ_LR134510.1"/>
</dbReference>
<sequence>MLFNKMLVVLEPNKTKQYALDRAVALAREQKNPQPVEITVFMSVYDIAYEMSELLSSEEDKRKMRDSIIAKRSEEIQPILAQYHDPDIQFKTLVVWNSNEADAITEAVDKEHFKLVVKYTVAKDEGLSALLFTPQDWQLLRKCPAPIMMVRNTNWQHKRRILIAVNVGDDDATHVTFNDELVQLGMTIANNLERGNVHLVSAYPPSAINVTIDMPEFQNKATEKSERQSHEENMKVLCEKFGIASDHAHVIEGFPEEVIPEVAKQIEAEMVVLGTVGRRGLAAAFLGNTAEHVISRLHCNLLTIKPSID</sequence>
<proteinExistence type="inferred from homology"/>
<evidence type="ECO:0000256" key="2">
    <source>
        <dbReference type="ARBA" id="ARBA00008791"/>
    </source>
</evidence>